<proteinExistence type="predicted"/>
<evidence type="ECO:0000313" key="1">
    <source>
        <dbReference type="EMBL" id="JAD83686.1"/>
    </source>
</evidence>
<accession>A0A0A9D7A7</accession>
<reference evidence="1" key="1">
    <citation type="submission" date="2014-09" db="EMBL/GenBank/DDBJ databases">
        <authorList>
            <person name="Magalhaes I.L.F."/>
            <person name="Oliveira U."/>
            <person name="Santos F.R."/>
            <person name="Vidigal T.H.D.A."/>
            <person name="Brescovit A.D."/>
            <person name="Santos A.J."/>
        </authorList>
    </citation>
    <scope>NUCLEOTIDE SEQUENCE</scope>
    <source>
        <tissue evidence="1">Shoot tissue taken approximately 20 cm above the soil surface</tissue>
    </source>
</reference>
<reference evidence="1" key="2">
    <citation type="journal article" date="2015" name="Data Brief">
        <title>Shoot transcriptome of the giant reed, Arundo donax.</title>
        <authorList>
            <person name="Barrero R.A."/>
            <person name="Guerrero F.D."/>
            <person name="Moolhuijzen P."/>
            <person name="Goolsby J.A."/>
            <person name="Tidwell J."/>
            <person name="Bellgard S.E."/>
            <person name="Bellgard M.I."/>
        </authorList>
    </citation>
    <scope>NUCLEOTIDE SEQUENCE</scope>
    <source>
        <tissue evidence="1">Shoot tissue taken approximately 20 cm above the soil surface</tissue>
    </source>
</reference>
<dbReference type="AlphaFoldDB" id="A0A0A9D7A7"/>
<protein>
    <submittedName>
        <fullName evidence="1">Uncharacterized protein</fullName>
    </submittedName>
</protein>
<organism evidence="1">
    <name type="scientific">Arundo donax</name>
    <name type="common">Giant reed</name>
    <name type="synonym">Donax arundinaceus</name>
    <dbReference type="NCBI Taxonomy" id="35708"/>
    <lineage>
        <taxon>Eukaryota</taxon>
        <taxon>Viridiplantae</taxon>
        <taxon>Streptophyta</taxon>
        <taxon>Embryophyta</taxon>
        <taxon>Tracheophyta</taxon>
        <taxon>Spermatophyta</taxon>
        <taxon>Magnoliopsida</taxon>
        <taxon>Liliopsida</taxon>
        <taxon>Poales</taxon>
        <taxon>Poaceae</taxon>
        <taxon>PACMAD clade</taxon>
        <taxon>Arundinoideae</taxon>
        <taxon>Arundineae</taxon>
        <taxon>Arundo</taxon>
    </lineage>
</organism>
<sequence>MGDEASIKEVLDEVDKDKVSIFFLLSSPICMDLIFAPMEFTGWEN</sequence>
<dbReference type="EMBL" id="GBRH01214209">
    <property type="protein sequence ID" value="JAD83686.1"/>
    <property type="molecule type" value="Transcribed_RNA"/>
</dbReference>
<name>A0A0A9D7A7_ARUDO</name>